<dbReference type="Gene3D" id="3.30.1360.10">
    <property type="entry name" value="RNA polymerase, RBP11-like subunit"/>
    <property type="match status" value="1"/>
</dbReference>
<dbReference type="InterPro" id="IPR037685">
    <property type="entry name" value="RBP11"/>
</dbReference>
<dbReference type="Proteomes" id="UP001158576">
    <property type="component" value="Chromosome 2"/>
</dbReference>
<dbReference type="PANTHER" id="PTHR13946:SF16">
    <property type="entry name" value="DNA-DIRECTED RNA POLYMERASE II SUBUNIT RPB11"/>
    <property type="match status" value="1"/>
</dbReference>
<dbReference type="GO" id="GO:0003677">
    <property type="term" value="F:DNA binding"/>
    <property type="evidence" value="ECO:0007669"/>
    <property type="project" value="InterPro"/>
</dbReference>
<reference evidence="1 2" key="1">
    <citation type="submission" date="2021-04" db="EMBL/GenBank/DDBJ databases">
        <authorList>
            <person name="Bliznina A."/>
        </authorList>
    </citation>
    <scope>NUCLEOTIDE SEQUENCE [LARGE SCALE GENOMIC DNA]</scope>
</reference>
<dbReference type="GO" id="GO:0005665">
    <property type="term" value="C:RNA polymerase II, core complex"/>
    <property type="evidence" value="ECO:0007669"/>
    <property type="project" value="InterPro"/>
</dbReference>
<proteinExistence type="inferred from homology"/>
<dbReference type="PROSITE" id="PS01154">
    <property type="entry name" value="RNA_POL_L_13KD"/>
    <property type="match status" value="1"/>
</dbReference>
<dbReference type="CDD" id="cd06926">
    <property type="entry name" value="RNAP_II_RPB11"/>
    <property type="match status" value="1"/>
</dbReference>
<accession>A0ABN7T333</accession>
<dbReference type="InterPro" id="IPR036603">
    <property type="entry name" value="RBP11-like"/>
</dbReference>
<dbReference type="GO" id="GO:0006366">
    <property type="term" value="P:transcription by RNA polymerase II"/>
    <property type="evidence" value="ECO:0007669"/>
    <property type="project" value="InterPro"/>
</dbReference>
<dbReference type="GO" id="GO:0003899">
    <property type="term" value="F:DNA-directed RNA polymerase activity"/>
    <property type="evidence" value="ECO:0007669"/>
    <property type="project" value="InterPro"/>
</dbReference>
<dbReference type="InterPro" id="IPR009025">
    <property type="entry name" value="RBP11-like_dimer"/>
</dbReference>
<organism evidence="1 2">
    <name type="scientific">Oikopleura dioica</name>
    <name type="common">Tunicate</name>
    <dbReference type="NCBI Taxonomy" id="34765"/>
    <lineage>
        <taxon>Eukaryota</taxon>
        <taxon>Metazoa</taxon>
        <taxon>Chordata</taxon>
        <taxon>Tunicata</taxon>
        <taxon>Appendicularia</taxon>
        <taxon>Copelata</taxon>
        <taxon>Oikopleuridae</taxon>
        <taxon>Oikopleura</taxon>
    </lineage>
</organism>
<dbReference type="HAMAP" id="MF_00261">
    <property type="entry name" value="RNApol_arch_Rpo11"/>
    <property type="match status" value="1"/>
</dbReference>
<dbReference type="PANTHER" id="PTHR13946">
    <property type="entry name" value="DNA-DIRECTED RNA POLYMERASE I,II,III"/>
    <property type="match status" value="1"/>
</dbReference>
<protein>
    <submittedName>
        <fullName evidence="1">Oidioi.mRNA.OKI2018_I69.chr2.g6431.t1.cds</fullName>
    </submittedName>
</protein>
<dbReference type="SUPFAM" id="SSF55257">
    <property type="entry name" value="RBP11-like subunits of RNA polymerase"/>
    <property type="match status" value="1"/>
</dbReference>
<sequence>MNAPPRFESFMLYDGEKKIEVKKEVNVPDACLFTLNKEDHTLGNILKTQLLRDPKVLFAGYKNPHPLENKVIIRVQTTKDYTPQDAFTNAITDLLSELSLLEERFLVQMKEYKEGNADF</sequence>
<dbReference type="EMBL" id="OU015567">
    <property type="protein sequence ID" value="CAG5112188.1"/>
    <property type="molecule type" value="Genomic_DNA"/>
</dbReference>
<name>A0ABN7T333_OIKDI</name>
<dbReference type="Pfam" id="PF13656">
    <property type="entry name" value="RNA_pol_L_2"/>
    <property type="match status" value="1"/>
</dbReference>
<dbReference type="InterPro" id="IPR022905">
    <property type="entry name" value="Rpo11-like"/>
</dbReference>
<evidence type="ECO:0000313" key="1">
    <source>
        <dbReference type="EMBL" id="CAG5112188.1"/>
    </source>
</evidence>
<keyword evidence="2" id="KW-1185">Reference proteome</keyword>
<gene>
    <name evidence="1" type="ORF">OKIOD_LOCUS15196</name>
</gene>
<dbReference type="InterPro" id="IPR008193">
    <property type="entry name" value="RNA_pol_Rpb11_13-16kDa_CS"/>
</dbReference>
<dbReference type="GO" id="GO:0046983">
    <property type="term" value="F:protein dimerization activity"/>
    <property type="evidence" value="ECO:0007669"/>
    <property type="project" value="InterPro"/>
</dbReference>
<evidence type="ECO:0000313" key="2">
    <source>
        <dbReference type="Proteomes" id="UP001158576"/>
    </source>
</evidence>